<comment type="caution">
    <text evidence="6">The sequence shown here is derived from an EMBL/GenBank/DDBJ whole genome shotgun (WGS) entry which is preliminary data.</text>
</comment>
<feature type="transmembrane region" description="Helical" evidence="5">
    <location>
        <begin position="421"/>
        <end position="443"/>
    </location>
</feature>
<evidence type="ECO:0000256" key="1">
    <source>
        <dbReference type="ARBA" id="ARBA00004141"/>
    </source>
</evidence>
<evidence type="ECO:0000256" key="2">
    <source>
        <dbReference type="ARBA" id="ARBA00022692"/>
    </source>
</evidence>
<dbReference type="eggNOG" id="ENOG502QPKQ">
    <property type="taxonomic scope" value="Eukaryota"/>
</dbReference>
<evidence type="ECO:0000256" key="3">
    <source>
        <dbReference type="ARBA" id="ARBA00022989"/>
    </source>
</evidence>
<comment type="subcellular location">
    <subcellularLocation>
        <location evidence="1">Membrane</location>
        <topology evidence="1">Multi-pass membrane protein</topology>
    </subcellularLocation>
</comment>
<keyword evidence="4 5" id="KW-0472">Membrane</keyword>
<sequence>MHVYILLALLVGYVAATGVVGWRFLRIYCHKDERNNFLNITIRLVIIMGYIQCMGMIIIVPAVAQVASFPKMKEHFNPNFMCKIIYAIFGIYVFIITPCLAVIYSHVGEVSHTDQYASEPNKRRIKHWGRYIRKICTHRTSAICKNVLLMWIVSITLSCCILFLTYLHFHKIRLSLNAHSCTQWYPYLEETMRKKLLSLNLKNIKMCQNVGNENIPIVFNLNFNDYVIMFVSLMGSIVLAVYVGVGLVSLPLGLLFSAVSRYRGGEATPAIKVTNADERREDIFKDQLIRINRKAEDLLQVTQEVELSREQTCKSNYIKSFLQNIQHKREKRILNYMVHRLVVDYEKSVYRYNNPTSVTSSYGFFLLGFFFLLANASIIVYLYLCILRGSAGQGKLTSGWLLHWDATQELLERKDSLPLSLLIYPLVASYFLVCAFSGFNYICHKLKVGLLLALERKNTYLDIILLNTCLLMFVSSGAALIILRLFPAYAKEPYAFAFFDLALKNLSIIGYLYTRNGLLHLILVVSVLTVLLFFVPEESDLFSVFMPATFRKILNQPGEADSGIVSDIELEGQLDVNIKRKTTVDKC</sequence>
<dbReference type="PANTHER" id="PTHR31652:SF0">
    <property type="entry name" value="LIMR FAMILY PROTEIN DDB_G0283707-RELATED"/>
    <property type="match status" value="1"/>
</dbReference>
<feature type="transmembrane region" description="Helical" evidence="5">
    <location>
        <begin position="6"/>
        <end position="25"/>
    </location>
</feature>
<dbReference type="Proteomes" id="UP000195012">
    <property type="component" value="Unassembled WGS sequence"/>
</dbReference>
<reference evidence="6 7" key="1">
    <citation type="submission" date="2017-05" db="EMBL/GenBank/DDBJ databases">
        <title>PacBio assembly of a Plasmodium knowlesi genome sequence with Hi-C correction and manual annotation of the SICAvar gene family.</title>
        <authorList>
            <person name="Lapp S.A."/>
            <person name="Geraldo J.A."/>
            <person name="Chien J.-T."/>
            <person name="Ay F."/>
            <person name="Pakala S.B."/>
            <person name="Batugedara G."/>
            <person name="Humphrey J.C."/>
            <person name="Debarry J.D."/>
            <person name="Le Roch K.G."/>
            <person name="Galinski M.R."/>
            <person name="Kissinger J.C."/>
        </authorList>
    </citation>
    <scope>NUCLEOTIDE SEQUENCE [LARGE SCALE GENOMIC DNA]</scope>
    <source>
        <strain evidence="7">Malayan Strain Pk1 (A+)</strain>
    </source>
</reference>
<dbReference type="EMBL" id="NETL01000027">
    <property type="protein sequence ID" value="OTN64351.1"/>
    <property type="molecule type" value="Genomic_DNA"/>
</dbReference>
<feature type="transmembrane region" description="Helical" evidence="5">
    <location>
        <begin position="518"/>
        <end position="536"/>
    </location>
</feature>
<dbReference type="VEuPathDB" id="PlasmoDB:PKNOH_S130198500"/>
<dbReference type="VEuPathDB" id="PlasmoDB:PKA1H_110037700"/>
<keyword evidence="3 5" id="KW-1133">Transmembrane helix</keyword>
<evidence type="ECO:0000256" key="5">
    <source>
        <dbReference type="SAM" id="Phobius"/>
    </source>
</evidence>
<gene>
    <name evidence="6" type="ORF">PKNOH_S130198500</name>
</gene>
<proteinExistence type="predicted"/>
<dbReference type="OrthoDB" id="73273at2759"/>
<evidence type="ECO:0008006" key="8">
    <source>
        <dbReference type="Google" id="ProtNLM"/>
    </source>
</evidence>
<feature type="transmembrane region" description="Helical" evidence="5">
    <location>
        <begin position="37"/>
        <end position="64"/>
    </location>
</feature>
<organism evidence="6 7">
    <name type="scientific">Plasmodium knowlesi</name>
    <dbReference type="NCBI Taxonomy" id="5850"/>
    <lineage>
        <taxon>Eukaryota</taxon>
        <taxon>Sar</taxon>
        <taxon>Alveolata</taxon>
        <taxon>Apicomplexa</taxon>
        <taxon>Aconoidasida</taxon>
        <taxon>Haemosporida</taxon>
        <taxon>Plasmodiidae</taxon>
        <taxon>Plasmodium</taxon>
        <taxon>Plasmodium (Plasmodium)</taxon>
    </lineage>
</organism>
<dbReference type="AlphaFoldDB" id="A0A1Y3DH98"/>
<protein>
    <recommendedName>
        <fullName evidence="8">LMBR1 domain-containing protein</fullName>
    </recommendedName>
</protein>
<dbReference type="GO" id="GO:0016020">
    <property type="term" value="C:membrane"/>
    <property type="evidence" value="ECO:0007669"/>
    <property type="project" value="UniProtKB-SubCell"/>
</dbReference>
<evidence type="ECO:0000256" key="4">
    <source>
        <dbReference type="ARBA" id="ARBA00023136"/>
    </source>
</evidence>
<dbReference type="PANTHER" id="PTHR31652">
    <property type="entry name" value="LIMR FAMILY PROTEIN DDB_G0283707-RELATED"/>
    <property type="match status" value="1"/>
</dbReference>
<feature type="transmembrane region" description="Helical" evidence="5">
    <location>
        <begin position="362"/>
        <end position="384"/>
    </location>
</feature>
<keyword evidence="2 5" id="KW-0812">Transmembrane</keyword>
<feature type="transmembrane region" description="Helical" evidence="5">
    <location>
        <begin position="148"/>
        <end position="169"/>
    </location>
</feature>
<evidence type="ECO:0000313" key="7">
    <source>
        <dbReference type="Proteomes" id="UP000195012"/>
    </source>
</evidence>
<name>A0A1Y3DH98_PLAKN</name>
<feature type="transmembrane region" description="Helical" evidence="5">
    <location>
        <begin position="464"/>
        <end position="487"/>
    </location>
</feature>
<accession>A0A1Y3DH98</accession>
<feature type="transmembrane region" description="Helical" evidence="5">
    <location>
        <begin position="493"/>
        <end position="513"/>
    </location>
</feature>
<feature type="transmembrane region" description="Helical" evidence="5">
    <location>
        <begin position="226"/>
        <end position="256"/>
    </location>
</feature>
<evidence type="ECO:0000313" key="6">
    <source>
        <dbReference type="EMBL" id="OTN64351.1"/>
    </source>
</evidence>
<feature type="transmembrane region" description="Helical" evidence="5">
    <location>
        <begin position="84"/>
        <end position="104"/>
    </location>
</feature>
<dbReference type="VEuPathDB" id="PlasmoDB:PKNH_1132000"/>